<name>V2Y2Z9_MONRO</name>
<reference evidence="2 3" key="1">
    <citation type="journal article" date="2014" name="BMC Genomics">
        <title>Genome and secretome analysis of the hemibiotrophic fungal pathogen, Moniliophthora roreri, which causes frosty pod rot disease of cacao: mechanisms of the biotrophic and necrotrophic phases.</title>
        <authorList>
            <person name="Meinhardt L.W."/>
            <person name="Costa G.G.L."/>
            <person name="Thomazella D.P.T."/>
            <person name="Teixeira P.J.P.L."/>
            <person name="Carazzolle M.F."/>
            <person name="Schuster S.C."/>
            <person name="Carlson J.E."/>
            <person name="Guiltinan M.J."/>
            <person name="Mieczkowski P."/>
            <person name="Farmer A."/>
            <person name="Ramaraj T."/>
            <person name="Crozier J."/>
            <person name="Davis R.E."/>
            <person name="Shao J."/>
            <person name="Melnick R.L."/>
            <person name="Pereira G.A.G."/>
            <person name="Bailey B.A."/>
        </authorList>
    </citation>
    <scope>NUCLEOTIDE SEQUENCE [LARGE SCALE GENOMIC DNA]</scope>
    <source>
        <strain evidence="2 3">MCA 2997</strain>
    </source>
</reference>
<proteinExistence type="predicted"/>
<feature type="chain" id="PRO_5004713046" evidence="1">
    <location>
        <begin position="25"/>
        <end position="243"/>
    </location>
</feature>
<evidence type="ECO:0000256" key="1">
    <source>
        <dbReference type="SAM" id="SignalP"/>
    </source>
</evidence>
<accession>V2Y2Z9</accession>
<dbReference type="EMBL" id="AWSO01000990">
    <property type="protein sequence ID" value="ESK86014.1"/>
    <property type="molecule type" value="Genomic_DNA"/>
</dbReference>
<feature type="signal peptide" evidence="1">
    <location>
        <begin position="1"/>
        <end position="24"/>
    </location>
</feature>
<evidence type="ECO:0000313" key="3">
    <source>
        <dbReference type="Proteomes" id="UP000017559"/>
    </source>
</evidence>
<protein>
    <submittedName>
        <fullName evidence="2">Uncharacterized protein</fullName>
    </submittedName>
</protein>
<evidence type="ECO:0000313" key="2">
    <source>
        <dbReference type="EMBL" id="ESK86014.1"/>
    </source>
</evidence>
<sequence>MSSSLLPVPAAVLQLGFSILSCSAGNKEYMYVGPALNPGSSSHPPGQPSLFFRIQHLSSIANKSSRYHHVNQPSISISKSSPDVPTGTKQIGESSMFRQRFERPLGNLHNIHQPTPKLSSLYPIISSLKTVWLDPHSGGVNNVGQFVIQPQVLPLLLKSLSADAIFDYRDPEVVNKTTRQTGGQGKVAIPMTKILRKAVNLFFAVPSITSSFCIGTSRRGGDEYLNRVLFLVSWARWKVGWSD</sequence>
<keyword evidence="1" id="KW-0732">Signal</keyword>
<organism evidence="2 3">
    <name type="scientific">Moniliophthora roreri (strain MCA 2997)</name>
    <name type="common">Cocoa frosty pod rot fungus</name>
    <name type="synonym">Crinipellis roreri</name>
    <dbReference type="NCBI Taxonomy" id="1381753"/>
    <lineage>
        <taxon>Eukaryota</taxon>
        <taxon>Fungi</taxon>
        <taxon>Dikarya</taxon>
        <taxon>Basidiomycota</taxon>
        <taxon>Agaricomycotina</taxon>
        <taxon>Agaricomycetes</taxon>
        <taxon>Agaricomycetidae</taxon>
        <taxon>Agaricales</taxon>
        <taxon>Marasmiineae</taxon>
        <taxon>Marasmiaceae</taxon>
        <taxon>Moniliophthora</taxon>
    </lineage>
</organism>
<dbReference type="Proteomes" id="UP000017559">
    <property type="component" value="Unassembled WGS sequence"/>
</dbReference>
<gene>
    <name evidence="2" type="ORF">Moror_9425</name>
</gene>
<keyword evidence="3" id="KW-1185">Reference proteome</keyword>
<comment type="caution">
    <text evidence="2">The sequence shown here is derived from an EMBL/GenBank/DDBJ whole genome shotgun (WGS) entry which is preliminary data.</text>
</comment>
<dbReference type="HOGENOM" id="CLU_1142833_0_0_1"/>
<dbReference type="KEGG" id="mrr:Moror_9425"/>
<dbReference type="AlphaFoldDB" id="V2Y2Z9"/>